<feature type="domain" description="LNR" evidence="6">
    <location>
        <begin position="762"/>
        <end position="799"/>
    </location>
</feature>
<keyword evidence="1" id="KW-0677">Repeat</keyword>
<feature type="region of interest" description="Disordered" evidence="5">
    <location>
        <begin position="57"/>
        <end position="131"/>
    </location>
</feature>
<keyword evidence="8" id="KW-1185">Reference proteome</keyword>
<feature type="compositionally biased region" description="Basic residues" evidence="5">
    <location>
        <begin position="114"/>
        <end position="124"/>
    </location>
</feature>
<evidence type="ECO:0000256" key="4">
    <source>
        <dbReference type="ARBA" id="ARBA00023180"/>
    </source>
</evidence>
<dbReference type="InterPro" id="IPR000726">
    <property type="entry name" value="Glyco_hydro_19_cat"/>
</dbReference>
<evidence type="ECO:0000256" key="5">
    <source>
        <dbReference type="SAM" id="MobiDB-lite"/>
    </source>
</evidence>
<dbReference type="GO" id="GO:0006952">
    <property type="term" value="P:defense response"/>
    <property type="evidence" value="ECO:0007669"/>
    <property type="project" value="UniProtKB-KW"/>
</dbReference>
<dbReference type="CDD" id="cd00325">
    <property type="entry name" value="chitinase_GH19"/>
    <property type="match status" value="1"/>
</dbReference>
<proteinExistence type="predicted"/>
<sequence length="1211" mass="129814">MPGSDRSNKIHQRANTMRGKTNNMKRPRTTTTTTTTTTSSSMILSVLCVLGHLASSSEARRGASAREGSSSSSTTTTADIDGRGRRTRTVGLRGGGGTTTTSASSSTAGEDERRRRRRRRRRRVQASGGYLDSHSWYPDHDLLTCVDDGSPPSYMTWEGGGFGCPEGQSCFDGVMCPSSLVASAMGNVGSDILMTVDPSDELRENTVETSVCGSDYPDAERKCRASGGGGAADPADVDAWSLEVPATAPVPSSNASPYTLDISTLDSAPIVAAESCNGGCPAGSTCVGSSSSGQLVSDAECEACSSGQTWWPCDVDGACWCWTDGTVRVAPAPASGIEDEMSDEFPHYTVCDDILTRETFAAIAPDAAEPYTYEGLCDAMLSYNAQHDEKVFGMGDAYRRAAELAAFLGNTLHESDELRAGREYLMCADNVVVDGEVYCKPCDSGSFDWDLKKCGQGLISGQSEFNEYCQPTSEPPEACRCGDGVGESGDLEGYVAAKHLFFGRGSIQLSWNYNYIGASVALTGSPETFCDNPDLVATEGRYAWGAGIYFWMEHSKEGTTCHMEALRDGGDFGGTLNNINGGLECPAHHGWHVEAVKARLNRYCRAAKILGLPNMMSLDGCAGLQQSLDACLSEGTCEDCQHFVGSTPGSIVPDFIPPAAPAASIAAPNKPADMELPLCPDGMMPWEENPDCCVPNTKFIGDGACDPDAPYNIEACGYDGGDCCKETCNRGSAFGCTVKEGDELQGYGPFGFYCIDPSQGEAAINPTLCDLDEKYRIGDGKCDRIYNTQECAYDGGDCCENTCDKVFAFYPCGSSGAQYDCLDPRFKTDLPKPVDDKADLPKPVDHADDFANPTSLCKSTLKECPGGEFVGQDQTNNCKYFPCPVGTTDKPSTSSLASSFVSTEQYETHASTFVSANLEESNNAQKADKHDSHPLIAEQIAALQTCEKDLLECSDGTFVERNPNNHCKFLECPPVEEEEPAESIAEQVAALKTCEKDLLECSDGTFVERNPSNHCKFLECPSVEEEEPVESIAASISSSAAHVSRYPVGGHHGHCTDELKRCSDGSFVSRDPNNKCEWLECPTDEPLSGSIDALSGQLSSASEASAPLNTDIIAITGSVHEKSPAQPATYLNALPCEKDLFTCHDGSFVERDFNNGCKFFECPNDDSATKMAQAMEAHTGQDPSLHGKNSFDVAKNVGRWNRRRMHHVLCL</sequence>
<evidence type="ECO:0000256" key="3">
    <source>
        <dbReference type="ARBA" id="ARBA00023157"/>
    </source>
</evidence>
<dbReference type="PANTHER" id="PTHR22595">
    <property type="entry name" value="CHITINASE-RELATED"/>
    <property type="match status" value="1"/>
</dbReference>
<keyword evidence="2" id="KW-0611">Plant defense</keyword>
<dbReference type="PANTHER" id="PTHR22595:SF79">
    <property type="entry name" value="CHITINASE 12"/>
    <property type="match status" value="1"/>
</dbReference>
<dbReference type="AlphaFoldDB" id="A0ABD3PAQ5"/>
<feature type="compositionally biased region" description="Low complexity" evidence="5">
    <location>
        <begin position="65"/>
        <end position="79"/>
    </location>
</feature>
<dbReference type="Gene3D" id="3.30.20.10">
    <property type="entry name" value="Endochitinase, domain 2"/>
    <property type="match status" value="1"/>
</dbReference>
<evidence type="ECO:0000256" key="2">
    <source>
        <dbReference type="ARBA" id="ARBA00022821"/>
    </source>
</evidence>
<keyword evidence="4" id="KW-0325">Glycoprotein</keyword>
<dbReference type="Pfam" id="PF00182">
    <property type="entry name" value="Glyco_hydro_19"/>
    <property type="match status" value="1"/>
</dbReference>
<evidence type="ECO:0000259" key="6">
    <source>
        <dbReference type="SMART" id="SM00004"/>
    </source>
</evidence>
<feature type="domain" description="LNR" evidence="6">
    <location>
        <begin position="686"/>
        <end position="724"/>
    </location>
</feature>
<feature type="region of interest" description="Disordered" evidence="5">
    <location>
        <begin position="1"/>
        <end position="38"/>
    </location>
</feature>
<feature type="compositionally biased region" description="Low complexity" evidence="5">
    <location>
        <begin position="99"/>
        <end position="108"/>
    </location>
</feature>
<dbReference type="SUPFAM" id="SSF53955">
    <property type="entry name" value="Lysozyme-like"/>
    <property type="match status" value="1"/>
</dbReference>
<organism evidence="7 8">
    <name type="scientific">Stephanodiscus triporus</name>
    <dbReference type="NCBI Taxonomy" id="2934178"/>
    <lineage>
        <taxon>Eukaryota</taxon>
        <taxon>Sar</taxon>
        <taxon>Stramenopiles</taxon>
        <taxon>Ochrophyta</taxon>
        <taxon>Bacillariophyta</taxon>
        <taxon>Coscinodiscophyceae</taxon>
        <taxon>Thalassiosirophycidae</taxon>
        <taxon>Stephanodiscales</taxon>
        <taxon>Stephanodiscaceae</taxon>
        <taxon>Stephanodiscus</taxon>
    </lineage>
</organism>
<comment type="caution">
    <text evidence="7">The sequence shown here is derived from an EMBL/GenBank/DDBJ whole genome shotgun (WGS) entry which is preliminary data.</text>
</comment>
<evidence type="ECO:0000256" key="1">
    <source>
        <dbReference type="ARBA" id="ARBA00022737"/>
    </source>
</evidence>
<feature type="compositionally biased region" description="Polar residues" evidence="5">
    <location>
        <begin position="13"/>
        <end position="22"/>
    </location>
</feature>
<evidence type="ECO:0000313" key="8">
    <source>
        <dbReference type="Proteomes" id="UP001530315"/>
    </source>
</evidence>
<dbReference type="EMBL" id="JALLAZ020000915">
    <property type="protein sequence ID" value="KAL3784822.1"/>
    <property type="molecule type" value="Genomic_DNA"/>
</dbReference>
<feature type="compositionally biased region" description="Low complexity" evidence="5">
    <location>
        <begin position="29"/>
        <end position="38"/>
    </location>
</feature>
<dbReference type="InterPro" id="IPR023346">
    <property type="entry name" value="Lysozyme-like_dom_sf"/>
</dbReference>
<dbReference type="InterPro" id="IPR000800">
    <property type="entry name" value="Notch_dom"/>
</dbReference>
<name>A0ABD3PAQ5_9STRA</name>
<keyword evidence="3" id="KW-1015">Disulfide bond</keyword>
<dbReference type="Gene3D" id="1.10.530.10">
    <property type="match status" value="1"/>
</dbReference>
<protein>
    <recommendedName>
        <fullName evidence="6">LNR domain-containing protein</fullName>
    </recommendedName>
</protein>
<gene>
    <name evidence="7" type="ORF">ACHAW5_004596</name>
</gene>
<accession>A0ABD3PAQ5</accession>
<dbReference type="Proteomes" id="UP001530315">
    <property type="component" value="Unassembled WGS sequence"/>
</dbReference>
<dbReference type="SMART" id="SM00004">
    <property type="entry name" value="NL"/>
    <property type="match status" value="2"/>
</dbReference>
<evidence type="ECO:0000313" key="7">
    <source>
        <dbReference type="EMBL" id="KAL3784822.1"/>
    </source>
</evidence>
<dbReference type="Gene3D" id="4.10.470.20">
    <property type="match status" value="1"/>
</dbReference>
<reference evidence="7 8" key="1">
    <citation type="submission" date="2024-10" db="EMBL/GenBank/DDBJ databases">
        <title>Updated reference genomes for cyclostephanoid diatoms.</title>
        <authorList>
            <person name="Roberts W.R."/>
            <person name="Alverson A.J."/>
        </authorList>
    </citation>
    <scope>NUCLEOTIDE SEQUENCE [LARGE SCALE GENOMIC DNA]</scope>
    <source>
        <strain evidence="7 8">AJA276-08</strain>
    </source>
</reference>